<dbReference type="PANTHER" id="PTHR36849:SF1">
    <property type="entry name" value="CYTOPLASMIC PROTEIN"/>
    <property type="match status" value="1"/>
</dbReference>
<dbReference type="AlphaFoldDB" id="A9FBP2"/>
<evidence type="ECO:0008006" key="4">
    <source>
        <dbReference type="Google" id="ProtNLM"/>
    </source>
</evidence>
<dbReference type="EMBL" id="AM746676">
    <property type="protein sequence ID" value="CAN98035.1"/>
    <property type="molecule type" value="Genomic_DNA"/>
</dbReference>
<dbReference type="STRING" id="448385.sce7865"/>
<gene>
    <name evidence="2" type="ordered locus">sce7865</name>
</gene>
<evidence type="ECO:0000256" key="1">
    <source>
        <dbReference type="SAM" id="MobiDB-lite"/>
    </source>
</evidence>
<keyword evidence="3" id="KW-1185">Reference proteome</keyword>
<name>A9FBP2_SORC5</name>
<evidence type="ECO:0000313" key="3">
    <source>
        <dbReference type="Proteomes" id="UP000002139"/>
    </source>
</evidence>
<dbReference type="eggNOG" id="COG3189">
    <property type="taxonomic scope" value="Bacteria"/>
</dbReference>
<reference evidence="2 3" key="1">
    <citation type="journal article" date="2007" name="Nat. Biotechnol.">
        <title>Complete genome sequence of the myxobacterium Sorangium cellulosum.</title>
        <authorList>
            <person name="Schneiker S."/>
            <person name="Perlova O."/>
            <person name="Kaiser O."/>
            <person name="Gerth K."/>
            <person name="Alici A."/>
            <person name="Altmeyer M.O."/>
            <person name="Bartels D."/>
            <person name="Bekel T."/>
            <person name="Beyer S."/>
            <person name="Bode E."/>
            <person name="Bode H.B."/>
            <person name="Bolten C.J."/>
            <person name="Choudhuri J.V."/>
            <person name="Doss S."/>
            <person name="Elnakady Y.A."/>
            <person name="Frank B."/>
            <person name="Gaigalat L."/>
            <person name="Goesmann A."/>
            <person name="Groeger C."/>
            <person name="Gross F."/>
            <person name="Jelsbak L."/>
            <person name="Jelsbak L."/>
            <person name="Kalinowski J."/>
            <person name="Kegler C."/>
            <person name="Knauber T."/>
            <person name="Konietzny S."/>
            <person name="Kopp M."/>
            <person name="Krause L."/>
            <person name="Krug D."/>
            <person name="Linke B."/>
            <person name="Mahmud T."/>
            <person name="Martinez-Arias R."/>
            <person name="McHardy A.C."/>
            <person name="Merai M."/>
            <person name="Meyer F."/>
            <person name="Mormann S."/>
            <person name="Munoz-Dorado J."/>
            <person name="Perez J."/>
            <person name="Pradella S."/>
            <person name="Rachid S."/>
            <person name="Raddatz G."/>
            <person name="Rosenau F."/>
            <person name="Rueckert C."/>
            <person name="Sasse F."/>
            <person name="Scharfe M."/>
            <person name="Schuster S.C."/>
            <person name="Suen G."/>
            <person name="Treuner-Lange A."/>
            <person name="Velicer G.J."/>
            <person name="Vorholter F.-J."/>
            <person name="Weissman K.J."/>
            <person name="Welch R.D."/>
            <person name="Wenzel S.C."/>
            <person name="Whitworth D.E."/>
            <person name="Wilhelm S."/>
            <person name="Wittmann C."/>
            <person name="Bloecker H."/>
            <person name="Puehler A."/>
            <person name="Mueller R."/>
        </authorList>
    </citation>
    <scope>NUCLEOTIDE SEQUENCE [LARGE SCALE GENOMIC DNA]</scope>
    <source>
        <strain evidence="3">So ce56</strain>
    </source>
</reference>
<dbReference type="InterPro" id="IPR052552">
    <property type="entry name" value="YeaO-like"/>
</dbReference>
<feature type="region of interest" description="Disordered" evidence="1">
    <location>
        <begin position="118"/>
        <end position="174"/>
    </location>
</feature>
<feature type="compositionally biased region" description="Low complexity" evidence="1">
    <location>
        <begin position="122"/>
        <end position="133"/>
    </location>
</feature>
<dbReference type="HOGENOM" id="CLU_1539058_0_0_7"/>
<accession>A9FBP2</accession>
<dbReference type="KEGG" id="scl:sce7865"/>
<evidence type="ECO:0000313" key="2">
    <source>
        <dbReference type="EMBL" id="CAN98035.1"/>
    </source>
</evidence>
<organism evidence="2 3">
    <name type="scientific">Sorangium cellulosum (strain So ce56)</name>
    <name type="common">Polyangium cellulosum (strain So ce56)</name>
    <dbReference type="NCBI Taxonomy" id="448385"/>
    <lineage>
        <taxon>Bacteria</taxon>
        <taxon>Pseudomonadati</taxon>
        <taxon>Myxococcota</taxon>
        <taxon>Polyangia</taxon>
        <taxon>Polyangiales</taxon>
        <taxon>Polyangiaceae</taxon>
        <taxon>Sorangium</taxon>
    </lineage>
</organism>
<dbReference type="Proteomes" id="UP000002139">
    <property type="component" value="Chromosome"/>
</dbReference>
<protein>
    <recommendedName>
        <fullName evidence="4">Uroporphyrin-III methyltransferase</fullName>
    </recommendedName>
</protein>
<proteinExistence type="predicted"/>
<sequence>MLLKRAYEQPEAADGYRVLVDRLWPRGVRKDTLAIDAWMKEIGPSDELRRSFGHDPARWEEFAARYREELRRQPASGLVDELVAQAKRGTLTLVYGAKDELHNQAVVLRERIEQRLRRARPRAPAARVPAEAAPRARDRALAAPHPTSSRGRALGATKARVSPARRTGPRVRSH</sequence>
<dbReference type="PANTHER" id="PTHR36849">
    <property type="entry name" value="CYTOPLASMIC PROTEIN-RELATED"/>
    <property type="match status" value="1"/>
</dbReference>
<dbReference type="Pfam" id="PF22752">
    <property type="entry name" value="DUF488-N3i"/>
    <property type="match status" value="1"/>
</dbReference>